<dbReference type="InterPro" id="IPR013766">
    <property type="entry name" value="Thioredoxin_domain"/>
</dbReference>
<dbReference type="EMBL" id="FNXT01001248">
    <property type="protein sequence ID" value="SZX76101.1"/>
    <property type="molecule type" value="Genomic_DNA"/>
</dbReference>
<dbReference type="Proteomes" id="UP000256970">
    <property type="component" value="Unassembled WGS sequence"/>
</dbReference>
<dbReference type="AlphaFoldDB" id="A0A383WFA0"/>
<accession>A0A383WFA0</accession>
<gene>
    <name evidence="3" type="ORF">BQ4739_LOCUS16463</name>
</gene>
<evidence type="ECO:0000313" key="3">
    <source>
        <dbReference type="EMBL" id="SZX76101.1"/>
    </source>
</evidence>
<dbReference type="CDD" id="cd02947">
    <property type="entry name" value="TRX_family"/>
    <property type="match status" value="1"/>
</dbReference>
<proteinExistence type="predicted"/>
<feature type="region of interest" description="Disordered" evidence="1">
    <location>
        <begin position="136"/>
        <end position="156"/>
    </location>
</feature>
<feature type="domain" description="Thioredoxin" evidence="2">
    <location>
        <begin position="441"/>
        <end position="536"/>
    </location>
</feature>
<feature type="compositionally biased region" description="Polar residues" evidence="1">
    <location>
        <begin position="1"/>
        <end position="11"/>
    </location>
</feature>
<dbReference type="STRING" id="3088.A0A383WFA0"/>
<dbReference type="InterPro" id="IPR044192">
    <property type="entry name" value="CDSP32"/>
</dbReference>
<dbReference type="PANTHER" id="PTHR47578">
    <property type="entry name" value="THIOREDOXIN-LIKE PROTEIN CDSP32, CHLOROPLASTIC"/>
    <property type="match status" value="1"/>
</dbReference>
<dbReference type="Pfam" id="PF00085">
    <property type="entry name" value="Thioredoxin"/>
    <property type="match status" value="1"/>
</dbReference>
<sequence length="548" mass="56476">MLRQHCVQTTAKHPGAVKRTQQKTPNHKRVVKKRDIRTSFLRTPVAPVLNPPPAAPQQPAAAVPVLLPPAVALPGDSSPALPASPLVTISLGEACSSTIAAPASSTFSSSRLAGEPVVASLALALEAPTVTDSLHTGFNSSSSSASSSDDEDPLWGSQGGLNSLAALDRALNGLILAPAGVSSNSGSSSKPSSSGAISSSSKSSKSSSSKRSSSSSSAAAAAGPAMMSIYCEGDWERELAAAAAHQQLLVVKVEAAQSLMRSSSRVDPTLRFQTNNSLPTALNTYAPHPELLSSFSLLGSAGPATPATFTSAYDFAPASLRGSSSSVVAAAAVSSSSQACQLDSPVHQWYQQLAGQYSSSRLRFLSLQSDAPRAKALCRRLGVGGPLSVLLVEPGSGRQVLQLVGNKVEAELPAALLYFGDVDAAGAAPSQLLPQLTSKEQLEAHTSSADLSVVAFHMHAAPPCVRSYSRIYEAARSSAGSIPFAVMDVDSSEACTALSNELGLERLPTLVVYKGGKEVCRLEKSSERKQLQEVLQQQVAASTAVAAA</sequence>
<dbReference type="PANTHER" id="PTHR47578:SF1">
    <property type="entry name" value="THIOREDOXIN-LIKE PROTEIN CDSP32, CHLOROPLASTIC"/>
    <property type="match status" value="1"/>
</dbReference>
<evidence type="ECO:0000259" key="2">
    <source>
        <dbReference type="Pfam" id="PF00085"/>
    </source>
</evidence>
<organism evidence="3 4">
    <name type="scientific">Tetradesmus obliquus</name>
    <name type="common">Green alga</name>
    <name type="synonym">Acutodesmus obliquus</name>
    <dbReference type="NCBI Taxonomy" id="3088"/>
    <lineage>
        <taxon>Eukaryota</taxon>
        <taxon>Viridiplantae</taxon>
        <taxon>Chlorophyta</taxon>
        <taxon>core chlorophytes</taxon>
        <taxon>Chlorophyceae</taxon>
        <taxon>CS clade</taxon>
        <taxon>Sphaeropleales</taxon>
        <taxon>Scenedesmaceae</taxon>
        <taxon>Tetradesmus</taxon>
    </lineage>
</organism>
<evidence type="ECO:0000313" key="4">
    <source>
        <dbReference type="Proteomes" id="UP000256970"/>
    </source>
</evidence>
<dbReference type="InterPro" id="IPR036249">
    <property type="entry name" value="Thioredoxin-like_sf"/>
</dbReference>
<name>A0A383WFA0_TETOB</name>
<dbReference type="GO" id="GO:0016671">
    <property type="term" value="F:oxidoreductase activity, acting on a sulfur group of donors, disulfide as acceptor"/>
    <property type="evidence" value="ECO:0007669"/>
    <property type="project" value="InterPro"/>
</dbReference>
<feature type="region of interest" description="Disordered" evidence="1">
    <location>
        <begin position="1"/>
        <end position="27"/>
    </location>
</feature>
<evidence type="ECO:0000256" key="1">
    <source>
        <dbReference type="SAM" id="MobiDB-lite"/>
    </source>
</evidence>
<dbReference type="SUPFAM" id="SSF52833">
    <property type="entry name" value="Thioredoxin-like"/>
    <property type="match status" value="1"/>
</dbReference>
<feature type="region of interest" description="Disordered" evidence="1">
    <location>
        <begin position="181"/>
        <end position="218"/>
    </location>
</feature>
<protein>
    <recommendedName>
        <fullName evidence="2">Thioredoxin domain-containing protein</fullName>
    </recommendedName>
</protein>
<reference evidence="3 4" key="1">
    <citation type="submission" date="2016-10" db="EMBL/GenBank/DDBJ databases">
        <authorList>
            <person name="Cai Z."/>
        </authorList>
    </citation>
    <scope>NUCLEOTIDE SEQUENCE [LARGE SCALE GENOMIC DNA]</scope>
</reference>
<keyword evidence="4" id="KW-1185">Reference proteome</keyword>
<dbReference type="Gene3D" id="3.40.30.10">
    <property type="entry name" value="Glutaredoxin"/>
    <property type="match status" value="1"/>
</dbReference>